<gene>
    <name evidence="1" type="ordered locus">CHU_2763</name>
</gene>
<proteinExistence type="predicted"/>
<dbReference type="PANTHER" id="PTHR40036:SF1">
    <property type="entry name" value="MACROCIN O-METHYLTRANSFERASE"/>
    <property type="match status" value="1"/>
</dbReference>
<dbReference type="SMR" id="A0A6N4SUD2"/>
<dbReference type="Proteomes" id="UP000001822">
    <property type="component" value="Chromosome"/>
</dbReference>
<sequence length="222" mass="25285">MIELPDFSKSFQYENNFYLSSDVNRMAKVMAHYDLFKHTIDVPGAIVECGVFKGASLVRFAAFRQLLTNPLAKRIIGFDAFGEFPQTDFEGDKKWRDKFVTDSGEQGIGVEQLLDVLKHKKCDENVDLIKGDVVKTIPEYLKKHPELKISFLNIDVDVYEPTKAALEYFYPLVSKGGVILLDDYANVFPGANKAVDDYFKDKDATIKRLPYCVTPCYIIKKD</sequence>
<dbReference type="EMBL" id="CP000383">
    <property type="protein sequence ID" value="ABG60013.1"/>
    <property type="molecule type" value="Genomic_DNA"/>
</dbReference>
<evidence type="ECO:0000313" key="2">
    <source>
        <dbReference type="Proteomes" id="UP000001822"/>
    </source>
</evidence>
<dbReference type="RefSeq" id="WP_011586123.1">
    <property type="nucleotide sequence ID" value="NC_008255.1"/>
</dbReference>
<dbReference type="KEGG" id="chu:CHU_2763"/>
<reference evidence="1 2" key="1">
    <citation type="journal article" date="2007" name="Appl. Environ. Microbiol.">
        <title>Genome sequence of the cellulolytic gliding bacterium Cytophaga hutchinsonii.</title>
        <authorList>
            <person name="Xie G."/>
            <person name="Bruce D.C."/>
            <person name="Challacombe J.F."/>
            <person name="Chertkov O."/>
            <person name="Detter J.C."/>
            <person name="Gilna P."/>
            <person name="Han C.S."/>
            <person name="Lucas S."/>
            <person name="Misra M."/>
            <person name="Myers G.L."/>
            <person name="Richardson P."/>
            <person name="Tapia R."/>
            <person name="Thayer N."/>
            <person name="Thompson L.S."/>
            <person name="Brettin T.S."/>
            <person name="Henrissat B."/>
            <person name="Wilson D.B."/>
            <person name="McBride M.J."/>
        </authorList>
    </citation>
    <scope>NUCLEOTIDE SEQUENCE [LARGE SCALE GENOMIC DNA]</scope>
    <source>
        <strain evidence="2">ATCC 33406 / DSM 1761 / CIP 103989 / NBRC 15051 / NCIMB 9469 / D465</strain>
    </source>
</reference>
<keyword evidence="2" id="KW-1185">Reference proteome</keyword>
<dbReference type="SUPFAM" id="SSF53335">
    <property type="entry name" value="S-adenosyl-L-methionine-dependent methyltransferases"/>
    <property type="match status" value="1"/>
</dbReference>
<dbReference type="AlphaFoldDB" id="A0A6N4SUD2"/>
<dbReference type="Gene3D" id="3.40.50.150">
    <property type="entry name" value="Vaccinia Virus protein VP39"/>
    <property type="match status" value="1"/>
</dbReference>
<evidence type="ECO:0008006" key="3">
    <source>
        <dbReference type="Google" id="ProtNLM"/>
    </source>
</evidence>
<evidence type="ECO:0000313" key="1">
    <source>
        <dbReference type="EMBL" id="ABG60013.1"/>
    </source>
</evidence>
<dbReference type="OrthoDB" id="3826968at2"/>
<protein>
    <recommendedName>
        <fullName evidence="3">dTDP-6-deoxy-L-hexose 3-O-methyltransferase</fullName>
    </recommendedName>
</protein>
<organism evidence="1 2">
    <name type="scientific">Cytophaga hutchinsonii (strain ATCC 33406 / DSM 1761 / CIP 103989 / NBRC 15051 / NCIMB 9469 / D465)</name>
    <dbReference type="NCBI Taxonomy" id="269798"/>
    <lineage>
        <taxon>Bacteria</taxon>
        <taxon>Pseudomonadati</taxon>
        <taxon>Bacteroidota</taxon>
        <taxon>Cytophagia</taxon>
        <taxon>Cytophagales</taxon>
        <taxon>Cytophagaceae</taxon>
        <taxon>Cytophaga</taxon>
    </lineage>
</organism>
<name>A0A6N4SUD2_CYTH3</name>
<accession>A0A6N4SUD2</accession>
<dbReference type="InterPro" id="IPR008884">
    <property type="entry name" value="TylF_MeTrfase"/>
</dbReference>
<dbReference type="InterPro" id="IPR029063">
    <property type="entry name" value="SAM-dependent_MTases_sf"/>
</dbReference>
<dbReference type="PANTHER" id="PTHR40036">
    <property type="entry name" value="MACROCIN O-METHYLTRANSFERASE"/>
    <property type="match status" value="1"/>
</dbReference>
<dbReference type="Pfam" id="PF05711">
    <property type="entry name" value="TylF"/>
    <property type="match status" value="1"/>
</dbReference>